<feature type="domain" description="Tr-type G" evidence="3">
    <location>
        <begin position="43"/>
        <end position="155"/>
    </location>
</feature>
<keyword evidence="1" id="KW-0547">Nucleotide-binding</keyword>
<accession>A0ABW3EXD1</accession>
<dbReference type="InterPro" id="IPR050055">
    <property type="entry name" value="EF-Tu_GTPase"/>
</dbReference>
<dbReference type="PANTHER" id="PTHR43721:SF22">
    <property type="entry name" value="ELONGATION FACTOR TU, MITOCHONDRIAL"/>
    <property type="match status" value="1"/>
</dbReference>
<evidence type="ECO:0000313" key="5">
    <source>
        <dbReference type="Proteomes" id="UP001596972"/>
    </source>
</evidence>
<dbReference type="RefSeq" id="WP_378304008.1">
    <property type="nucleotide sequence ID" value="NZ_JBHTJA010000080.1"/>
</dbReference>
<feature type="compositionally biased region" description="Pro residues" evidence="2">
    <location>
        <begin position="457"/>
        <end position="466"/>
    </location>
</feature>
<dbReference type="Gene3D" id="2.40.30.10">
    <property type="entry name" value="Translation factors"/>
    <property type="match status" value="1"/>
</dbReference>
<dbReference type="EMBL" id="JBHTJA010000080">
    <property type="protein sequence ID" value="MFD0904295.1"/>
    <property type="molecule type" value="Genomic_DNA"/>
</dbReference>
<proteinExistence type="predicted"/>
<dbReference type="PANTHER" id="PTHR43721">
    <property type="entry name" value="ELONGATION FACTOR TU-RELATED"/>
    <property type="match status" value="1"/>
</dbReference>
<comment type="caution">
    <text evidence="4">The sequence shown here is derived from an EMBL/GenBank/DDBJ whole genome shotgun (WGS) entry which is preliminary data.</text>
</comment>
<feature type="compositionally biased region" description="Gly residues" evidence="2">
    <location>
        <begin position="523"/>
        <end position="534"/>
    </location>
</feature>
<evidence type="ECO:0000256" key="1">
    <source>
        <dbReference type="ARBA" id="ARBA00023134"/>
    </source>
</evidence>
<protein>
    <submittedName>
        <fullName evidence="4">GTP-binding protein</fullName>
    </submittedName>
</protein>
<gene>
    <name evidence="4" type="ORF">ACFQ11_28190</name>
</gene>
<dbReference type="Proteomes" id="UP001596972">
    <property type="component" value="Unassembled WGS sequence"/>
</dbReference>
<dbReference type="InterPro" id="IPR009000">
    <property type="entry name" value="Transl_B-barrel_sf"/>
</dbReference>
<evidence type="ECO:0000313" key="4">
    <source>
        <dbReference type="EMBL" id="MFD0904295.1"/>
    </source>
</evidence>
<organism evidence="4 5">
    <name type="scientific">Actinomadura sediminis</name>
    <dbReference type="NCBI Taxonomy" id="1038904"/>
    <lineage>
        <taxon>Bacteria</taxon>
        <taxon>Bacillati</taxon>
        <taxon>Actinomycetota</taxon>
        <taxon>Actinomycetes</taxon>
        <taxon>Streptosporangiales</taxon>
        <taxon>Thermomonosporaceae</taxon>
        <taxon>Actinomadura</taxon>
    </lineage>
</organism>
<sequence length="646" mass="66251">MQVLATAGHAAHGKSSLVRALTGMEPKEPGPALTGTAWTRLPSGRRVAFVDVPGDPRSVPAVLAGLAPAPAVLLAVAADEGWMPQSQEHLEAAAALGVRNGVLAITRADVADPKIALRQARERLAGTALAAAEAVAVSTVTGAGTAELAAALDRLAGRLPVPDPDAPVRLWVDHAFTAGRQSVVTGTLGAGTVRVDDELLLMPAGERVRVRTIGCAGEPRDEVGGVSRVVLTLRDAGRVAPGMALVEPGRWSPTTCVDVRTRFGEASGRLARRMTLHIGAAAVRVALRPLGPDTARLTLNARLALHVGDTGVLRDPERRAIAGVSVLDVRPPTLVRRGAGAARARELASWPDRPDGAVVLRRHGVLRRAELTGMGCAVPPDAVPLNGEWVADPAHWESLRDRLAAETARHAAEHPGAPGLPLETVRLRLGLPARELVAALARPPLRLEYGRVHGPATAPPPPPADAPPGDAEPAAPAYGAEPVRGDEAVRGSGAACGAERGRGDESARDGGAVPGVQAVQESGGAGGGGTGPGEAEGVPVWADGVARLRAELAGDPFGAPAAERLAELGLTGDALADAARAGAVLRLADEVVLLPGADREALRILSALPQPFTPDQAGAALAAPRRVAVALLRHLDGLGLTERRRS</sequence>
<keyword evidence="5" id="KW-1185">Reference proteome</keyword>
<evidence type="ECO:0000256" key="2">
    <source>
        <dbReference type="SAM" id="MobiDB-lite"/>
    </source>
</evidence>
<dbReference type="InterPro" id="IPR000795">
    <property type="entry name" value="T_Tr_GTP-bd_dom"/>
</dbReference>
<dbReference type="SUPFAM" id="SSF50447">
    <property type="entry name" value="Translation proteins"/>
    <property type="match status" value="1"/>
</dbReference>
<dbReference type="Gene3D" id="3.40.50.300">
    <property type="entry name" value="P-loop containing nucleotide triphosphate hydrolases"/>
    <property type="match status" value="1"/>
</dbReference>
<evidence type="ECO:0000259" key="3">
    <source>
        <dbReference type="Pfam" id="PF00009"/>
    </source>
</evidence>
<reference evidence="5" key="1">
    <citation type="journal article" date="2019" name="Int. J. Syst. Evol. Microbiol.">
        <title>The Global Catalogue of Microorganisms (GCM) 10K type strain sequencing project: providing services to taxonomists for standard genome sequencing and annotation.</title>
        <authorList>
            <consortium name="The Broad Institute Genomics Platform"/>
            <consortium name="The Broad Institute Genome Sequencing Center for Infectious Disease"/>
            <person name="Wu L."/>
            <person name="Ma J."/>
        </authorList>
    </citation>
    <scope>NUCLEOTIDE SEQUENCE [LARGE SCALE GENOMIC DNA]</scope>
    <source>
        <strain evidence="5">JCM 31202</strain>
    </source>
</reference>
<feature type="region of interest" description="Disordered" evidence="2">
    <location>
        <begin position="451"/>
        <end position="536"/>
    </location>
</feature>
<dbReference type="InterPro" id="IPR027417">
    <property type="entry name" value="P-loop_NTPase"/>
</dbReference>
<keyword evidence="1" id="KW-0342">GTP-binding</keyword>
<dbReference type="Pfam" id="PF00009">
    <property type="entry name" value="GTP_EFTU"/>
    <property type="match status" value="1"/>
</dbReference>
<feature type="compositionally biased region" description="Low complexity" evidence="2">
    <location>
        <begin position="467"/>
        <end position="482"/>
    </location>
</feature>
<feature type="compositionally biased region" description="Basic and acidic residues" evidence="2">
    <location>
        <begin position="499"/>
        <end position="508"/>
    </location>
</feature>
<dbReference type="SUPFAM" id="SSF52540">
    <property type="entry name" value="P-loop containing nucleoside triphosphate hydrolases"/>
    <property type="match status" value="1"/>
</dbReference>
<name>A0ABW3EXD1_9ACTN</name>